<evidence type="ECO:0000313" key="2">
    <source>
        <dbReference type="EMBL" id="BDZ52902.1"/>
    </source>
</evidence>
<dbReference type="Proteomes" id="UP001321486">
    <property type="component" value="Plasmid pNBRC108728a"/>
</dbReference>
<name>A0ABM8GVB9_9MICO</name>
<organism evidence="1 3">
    <name type="scientific">Frondihabitans sucicola</name>
    <dbReference type="NCBI Taxonomy" id="1268041"/>
    <lineage>
        <taxon>Bacteria</taxon>
        <taxon>Bacillati</taxon>
        <taxon>Actinomycetota</taxon>
        <taxon>Actinomycetes</taxon>
        <taxon>Micrococcales</taxon>
        <taxon>Microbacteriaceae</taxon>
        <taxon>Frondihabitans</taxon>
    </lineage>
</organism>
<gene>
    <name evidence="1" type="ORF">GCM10025867_45760</name>
    <name evidence="2" type="ORF">GCM10025867_51430</name>
</gene>
<keyword evidence="1" id="KW-0614">Plasmid</keyword>
<evidence type="ECO:0000313" key="3">
    <source>
        <dbReference type="Proteomes" id="UP001321486"/>
    </source>
</evidence>
<dbReference type="RefSeq" id="WP_286347184.1">
    <property type="nucleotide sequence ID" value="NZ_AP027733.1"/>
</dbReference>
<accession>A0ABM8GVB9</accession>
<keyword evidence="3" id="KW-1185">Reference proteome</keyword>
<evidence type="ECO:0000313" key="1">
    <source>
        <dbReference type="EMBL" id="BDZ52335.1"/>
    </source>
</evidence>
<dbReference type="EMBL" id="AP027733">
    <property type="protein sequence ID" value="BDZ52335.1"/>
    <property type="molecule type" value="Genomic_DNA"/>
</dbReference>
<reference evidence="1" key="1">
    <citation type="journal article" date="2014" name="Int. J. Syst. Evol. Microbiol.">
        <title>Complete genome of a new Firmicutes species belonging to the dominant human colonic microbiota ('Ruminococcus bicirculans') reveals two chromosomes and a selective capacity to utilize plant glucans.</title>
        <authorList>
            <consortium name="NISC Comparative Sequencing Program"/>
            <person name="Wegmann U."/>
            <person name="Louis P."/>
            <person name="Goesmann A."/>
            <person name="Henrissat B."/>
            <person name="Duncan S.H."/>
            <person name="Flint H.J."/>
        </authorList>
    </citation>
    <scope>NUCLEOTIDE SEQUENCE</scope>
    <source>
        <strain evidence="1">NBRC 108728</strain>
    </source>
</reference>
<sequence length="114" mass="12575">MTDTDYSLATRAAQTLTGADKARLVRYLLEDESIEVDDLKTIARESIAASGQHASLWCDDDVLDAARDMSGREEFSDEERAAILAGVPWRRMEDVLAEAGNEYLRDHGLDGLDG</sequence>
<protein>
    <submittedName>
        <fullName evidence="1">Uncharacterized protein</fullName>
    </submittedName>
</protein>
<geneLocation type="plasmid" evidence="1 3">
    <name>pNBRC108728a</name>
</geneLocation>
<reference evidence="3" key="2">
    <citation type="journal article" date="2019" name="Int. J. Syst. Evol. Microbiol.">
        <title>The Global Catalogue of Microorganisms (GCM) 10K type strain sequencing project: providing services to taxonomists for standard genome sequencing and annotation.</title>
        <authorList>
            <consortium name="The Broad Institute Genomics Platform"/>
            <consortium name="The Broad Institute Genome Sequencing Center for Infectious Disease"/>
            <person name="Wu L."/>
            <person name="Ma J."/>
        </authorList>
    </citation>
    <scope>NUCLEOTIDE SEQUENCE [LARGE SCALE GENOMIC DNA]</scope>
    <source>
        <strain evidence="3">NBRC 108728</strain>
    </source>
</reference>
<reference evidence="1" key="3">
    <citation type="submission" date="2023-02" db="EMBL/GenBank/DDBJ databases">
        <authorList>
            <person name="Sun Q."/>
            <person name="Mori K."/>
        </authorList>
    </citation>
    <scope>NUCLEOTIDE SEQUENCE</scope>
    <source>
        <strain evidence="1">NBRC 108728</strain>
        <plasmid evidence="1">pNBRC108728a</plasmid>
    </source>
</reference>
<proteinExistence type="predicted"/>
<dbReference type="EMBL" id="AP027733">
    <property type="protein sequence ID" value="BDZ52902.1"/>
    <property type="molecule type" value="Genomic_DNA"/>
</dbReference>